<dbReference type="NCBIfam" id="TIGR00262">
    <property type="entry name" value="trpA"/>
    <property type="match status" value="1"/>
</dbReference>
<dbReference type="InterPro" id="IPR002028">
    <property type="entry name" value="Trp_synthase_suA"/>
</dbReference>
<name>A0ABQ3K2G8_9DEIO</name>
<dbReference type="Proteomes" id="UP000632154">
    <property type="component" value="Unassembled WGS sequence"/>
</dbReference>
<dbReference type="RefSeq" id="WP_189641923.1">
    <property type="nucleotide sequence ID" value="NZ_BNAL01000002.1"/>
</dbReference>
<dbReference type="PANTHER" id="PTHR43406:SF1">
    <property type="entry name" value="TRYPTOPHAN SYNTHASE ALPHA CHAIN, CHLOROPLASTIC"/>
    <property type="match status" value="1"/>
</dbReference>
<reference evidence="11" key="1">
    <citation type="journal article" date="2019" name="Int. J. Syst. Evol. Microbiol.">
        <title>The Global Catalogue of Microorganisms (GCM) 10K type strain sequencing project: providing services to taxonomists for standard genome sequencing and annotation.</title>
        <authorList>
            <consortium name="The Broad Institute Genomics Platform"/>
            <consortium name="The Broad Institute Genome Sequencing Center for Infectious Disease"/>
            <person name="Wu L."/>
            <person name="Ma J."/>
        </authorList>
    </citation>
    <scope>NUCLEOTIDE SEQUENCE [LARGE SCALE GENOMIC DNA]</scope>
    <source>
        <strain evidence="11">CGMCC 1.18439</strain>
    </source>
</reference>
<gene>
    <name evidence="8 10" type="primary">trpA</name>
    <name evidence="10" type="ORF">GCM10017783_03260</name>
</gene>
<organism evidence="10 11">
    <name type="scientific">Deinococcus piscis</name>
    <dbReference type="NCBI Taxonomy" id="394230"/>
    <lineage>
        <taxon>Bacteria</taxon>
        <taxon>Thermotogati</taxon>
        <taxon>Deinococcota</taxon>
        <taxon>Deinococci</taxon>
        <taxon>Deinococcales</taxon>
        <taxon>Deinococcaceae</taxon>
        <taxon>Deinococcus</taxon>
    </lineage>
</organism>
<evidence type="ECO:0000256" key="6">
    <source>
        <dbReference type="ARBA" id="ARBA00023239"/>
    </source>
</evidence>
<evidence type="ECO:0000256" key="2">
    <source>
        <dbReference type="ARBA" id="ARBA00011270"/>
    </source>
</evidence>
<accession>A0ABQ3K2G8</accession>
<keyword evidence="11" id="KW-1185">Reference proteome</keyword>
<evidence type="ECO:0000256" key="4">
    <source>
        <dbReference type="ARBA" id="ARBA00022822"/>
    </source>
</evidence>
<keyword evidence="3 8" id="KW-0028">Amino-acid biosynthesis</keyword>
<keyword evidence="5 8" id="KW-0057">Aromatic amino acid biosynthesis</keyword>
<dbReference type="PANTHER" id="PTHR43406">
    <property type="entry name" value="TRYPTOPHAN SYNTHASE, ALPHA CHAIN"/>
    <property type="match status" value="1"/>
</dbReference>
<dbReference type="PROSITE" id="PS00167">
    <property type="entry name" value="TRP_SYNTHASE_ALPHA"/>
    <property type="match status" value="1"/>
</dbReference>
<sequence length="277" mass="28688">MSRYDKMFAGLRERGEGAFVPFVTLGDPDIETSERILRTLLDAGADALELGLPFSDPVADGSTIQAANIRALAAGAGLTTGLNTVRRVRADYPDVPLGLLVYANLVESYGLDAFYGGVAAAGADSVLVADVPLREGGRFQAAAQRHGVAPIFIAPPDASEERLRGVAQESRGYVYLLARAGVTGVGGGTAKPAERVIRTLRDAGAPPTLLGFGIAQPEHVRAALDAGADGAISGSAVVRIIEQHGGDEAAMLAGLRAFVQEMKAATRTEPEHGTKGS</sequence>
<dbReference type="InterPro" id="IPR011060">
    <property type="entry name" value="RibuloseP-bd_barrel"/>
</dbReference>
<evidence type="ECO:0000256" key="5">
    <source>
        <dbReference type="ARBA" id="ARBA00023141"/>
    </source>
</evidence>
<dbReference type="EC" id="4.2.1.20" evidence="8"/>
<comment type="pathway">
    <text evidence="1 8">Amino-acid biosynthesis; L-tryptophan biosynthesis; L-tryptophan from chorismate: step 5/5.</text>
</comment>
<comment type="caution">
    <text evidence="10">The sequence shown here is derived from an EMBL/GenBank/DDBJ whole genome shotgun (WGS) entry which is preliminary data.</text>
</comment>
<comment type="similarity">
    <text evidence="8 9">Belongs to the TrpA family.</text>
</comment>
<evidence type="ECO:0000256" key="3">
    <source>
        <dbReference type="ARBA" id="ARBA00022605"/>
    </source>
</evidence>
<dbReference type="HAMAP" id="MF_00131">
    <property type="entry name" value="Trp_synth_alpha"/>
    <property type="match status" value="1"/>
</dbReference>
<evidence type="ECO:0000256" key="9">
    <source>
        <dbReference type="RuleBase" id="RU003662"/>
    </source>
</evidence>
<keyword evidence="4 8" id="KW-0822">Tryptophan biosynthesis</keyword>
<comment type="function">
    <text evidence="8">The alpha subunit is responsible for the aldol cleavage of indoleglycerol phosphate to indole and glyceraldehyde 3-phosphate.</text>
</comment>
<feature type="active site" description="Proton acceptor" evidence="8">
    <location>
        <position position="60"/>
    </location>
</feature>
<evidence type="ECO:0000313" key="10">
    <source>
        <dbReference type="EMBL" id="GHF94567.1"/>
    </source>
</evidence>
<evidence type="ECO:0000313" key="11">
    <source>
        <dbReference type="Proteomes" id="UP000632154"/>
    </source>
</evidence>
<dbReference type="Pfam" id="PF00290">
    <property type="entry name" value="Trp_syntA"/>
    <property type="match status" value="1"/>
</dbReference>
<feature type="active site" description="Proton acceptor" evidence="8">
    <location>
        <position position="49"/>
    </location>
</feature>
<dbReference type="Gene3D" id="3.20.20.70">
    <property type="entry name" value="Aldolase class I"/>
    <property type="match status" value="1"/>
</dbReference>
<protein>
    <recommendedName>
        <fullName evidence="8">Tryptophan synthase alpha chain</fullName>
        <ecNumber evidence="8">4.2.1.20</ecNumber>
    </recommendedName>
</protein>
<dbReference type="InterPro" id="IPR018204">
    <property type="entry name" value="Trp_synthase_alpha_AS"/>
</dbReference>
<evidence type="ECO:0000256" key="7">
    <source>
        <dbReference type="ARBA" id="ARBA00049047"/>
    </source>
</evidence>
<evidence type="ECO:0000256" key="1">
    <source>
        <dbReference type="ARBA" id="ARBA00004733"/>
    </source>
</evidence>
<dbReference type="EMBL" id="BNAL01000002">
    <property type="protein sequence ID" value="GHF94567.1"/>
    <property type="molecule type" value="Genomic_DNA"/>
</dbReference>
<keyword evidence="6 8" id="KW-0456">Lyase</keyword>
<dbReference type="CDD" id="cd04724">
    <property type="entry name" value="Tryptophan_synthase_alpha"/>
    <property type="match status" value="1"/>
</dbReference>
<comment type="catalytic activity">
    <reaction evidence="7 8">
        <text>(1S,2R)-1-C-(indol-3-yl)glycerol 3-phosphate + L-serine = D-glyceraldehyde 3-phosphate + L-tryptophan + H2O</text>
        <dbReference type="Rhea" id="RHEA:10532"/>
        <dbReference type="ChEBI" id="CHEBI:15377"/>
        <dbReference type="ChEBI" id="CHEBI:33384"/>
        <dbReference type="ChEBI" id="CHEBI:57912"/>
        <dbReference type="ChEBI" id="CHEBI:58866"/>
        <dbReference type="ChEBI" id="CHEBI:59776"/>
        <dbReference type="EC" id="4.2.1.20"/>
    </reaction>
</comment>
<evidence type="ECO:0000256" key="8">
    <source>
        <dbReference type="HAMAP-Rule" id="MF_00131"/>
    </source>
</evidence>
<dbReference type="SUPFAM" id="SSF51366">
    <property type="entry name" value="Ribulose-phoshate binding barrel"/>
    <property type="match status" value="1"/>
</dbReference>
<proteinExistence type="inferred from homology"/>
<comment type="subunit">
    <text evidence="2 8">Tetramer of two alpha and two beta chains.</text>
</comment>
<dbReference type="InterPro" id="IPR013785">
    <property type="entry name" value="Aldolase_TIM"/>
</dbReference>